<dbReference type="Gene3D" id="2.60.40.1120">
    <property type="entry name" value="Carboxypeptidase-like, regulatory domain"/>
    <property type="match status" value="1"/>
</dbReference>
<keyword evidence="7" id="KW-1185">Reference proteome</keyword>
<evidence type="ECO:0000256" key="4">
    <source>
        <dbReference type="SAM" id="SignalP"/>
    </source>
</evidence>
<dbReference type="Gene3D" id="2.40.170.20">
    <property type="entry name" value="TonB-dependent receptor, beta-barrel domain"/>
    <property type="match status" value="1"/>
</dbReference>
<gene>
    <name evidence="6" type="ORF">BST99_02505</name>
</gene>
<reference evidence="7" key="1">
    <citation type="submission" date="2016-11" db="EMBL/GenBank/DDBJ databases">
        <title>Trade-off between light-utilization and light-protection in marine flavobacteria.</title>
        <authorList>
            <person name="Kumagai Y."/>
            <person name="Yoshizawa S."/>
            <person name="Kogure K."/>
        </authorList>
    </citation>
    <scope>NUCLEOTIDE SEQUENCE [LARGE SCALE GENOMIC DNA]</scope>
    <source>
        <strain evidence="7">SG-18</strain>
    </source>
</reference>
<dbReference type="RefSeq" id="WP_105000398.1">
    <property type="nucleotide sequence ID" value="NZ_MQVX01000001.1"/>
</dbReference>
<dbReference type="Pfam" id="PF13715">
    <property type="entry name" value="CarbopepD_reg_2"/>
    <property type="match status" value="1"/>
</dbReference>
<dbReference type="InterPro" id="IPR012910">
    <property type="entry name" value="Plug_dom"/>
</dbReference>
<dbReference type="GO" id="GO:0009279">
    <property type="term" value="C:cell outer membrane"/>
    <property type="evidence" value="ECO:0007669"/>
    <property type="project" value="UniProtKB-SubCell"/>
</dbReference>
<feature type="domain" description="TonB-dependent receptor plug" evidence="5">
    <location>
        <begin position="126"/>
        <end position="221"/>
    </location>
</feature>
<comment type="subcellular location">
    <subcellularLocation>
        <location evidence="1">Cell outer membrane</location>
    </subcellularLocation>
</comment>
<evidence type="ECO:0000259" key="5">
    <source>
        <dbReference type="Pfam" id="PF07715"/>
    </source>
</evidence>
<dbReference type="SUPFAM" id="SSF56935">
    <property type="entry name" value="Porins"/>
    <property type="match status" value="1"/>
</dbReference>
<dbReference type="InterPro" id="IPR037066">
    <property type="entry name" value="Plug_dom_sf"/>
</dbReference>
<keyword evidence="6" id="KW-0675">Receptor</keyword>
<organism evidence="6 7">
    <name type="scientific">Aureicoccus marinus</name>
    <dbReference type="NCBI Taxonomy" id="754435"/>
    <lineage>
        <taxon>Bacteria</taxon>
        <taxon>Pseudomonadati</taxon>
        <taxon>Bacteroidota</taxon>
        <taxon>Flavobacteriia</taxon>
        <taxon>Flavobacteriales</taxon>
        <taxon>Flavobacteriaceae</taxon>
        <taxon>Aureicoccus</taxon>
    </lineage>
</organism>
<feature type="chain" id="PRO_5015572628" evidence="4">
    <location>
        <begin position="27"/>
        <end position="729"/>
    </location>
</feature>
<dbReference type="AlphaFoldDB" id="A0A2S7T5B1"/>
<sequence length="729" mass="81664">MTINQSTAARTLATLGAFLLTLATWAQNQVAGRILDPEGVAVVGANVYLEGTYDGASTNEEGRFAFETTESGTQTLVISMLGFATRYEAGDLSYFTDIQLILQPAVNTLTGVTLTAGTFEAGDNSKVSVLKPLDIVTTAGAAGDFVAALQTLPGTTPVAEDGRLFVRGGRAEETQVFIDGMRVFQPFNATANNIPTRGRFSPFLFKGITFSTGGYSAEYGQALSSVLLLNTTDLADQTKTDLSVMSVGGSLAHTALWGKQSLSFNTSYINLKPYEAILPSTQGIQWQKPYESISGEAVFRSQGEQGILKLYTGFNRAELALEQDDINFEEAVPFRLKNNNLYFNSTYKYFLETGWSLRAGASVSYDSNDIGIAFGEVEAREVASHFKMVLTHQPYNRFNLRTGAEVFITDYQENFQSVFEGAPLQEGMFQEKLASGFAESDLFFSQRLALKAGLRFEYSDLLQKEFWMPRTSLAWKTSEKGQVSLAYGQFYQSPRQQILLYSASPEAQRAEHFLFNYQYTSSGRTFRAELYRKNYESLSRYNTPFIESGSNFSFDGNGYAQGLDLFWRDNKTVNNLEYWLSYSYLDTQRLAENYPVQAQPNFAPQHNGSLVTKLWVNDWKSQLGLTYSWSSGRPYENPNLPGFQESVTRDFHNLSFNWAYLIDQQKILYFSVNNILGIQNINNYQYANSPNSSGFFDRQAIRPPADSFFFVGFFWTLSNDKTSNQLDNL</sequence>
<evidence type="ECO:0000256" key="2">
    <source>
        <dbReference type="ARBA" id="ARBA00023136"/>
    </source>
</evidence>
<evidence type="ECO:0000313" key="7">
    <source>
        <dbReference type="Proteomes" id="UP000239366"/>
    </source>
</evidence>
<dbReference type="InterPro" id="IPR008969">
    <property type="entry name" value="CarboxyPept-like_regulatory"/>
</dbReference>
<accession>A0A2S7T5B1</accession>
<name>A0A2S7T5B1_9FLAO</name>
<keyword evidence="2" id="KW-0472">Membrane</keyword>
<dbReference type="Proteomes" id="UP000239366">
    <property type="component" value="Unassembled WGS sequence"/>
</dbReference>
<dbReference type="EMBL" id="MQVX01000001">
    <property type="protein sequence ID" value="PQJ14761.1"/>
    <property type="molecule type" value="Genomic_DNA"/>
</dbReference>
<dbReference type="SUPFAM" id="SSF49464">
    <property type="entry name" value="Carboxypeptidase regulatory domain-like"/>
    <property type="match status" value="1"/>
</dbReference>
<keyword evidence="4" id="KW-0732">Signal</keyword>
<feature type="signal peptide" evidence="4">
    <location>
        <begin position="1"/>
        <end position="26"/>
    </location>
</feature>
<evidence type="ECO:0000256" key="1">
    <source>
        <dbReference type="ARBA" id="ARBA00004442"/>
    </source>
</evidence>
<evidence type="ECO:0000256" key="3">
    <source>
        <dbReference type="ARBA" id="ARBA00023237"/>
    </source>
</evidence>
<keyword evidence="3" id="KW-0998">Cell outer membrane</keyword>
<dbReference type="Pfam" id="PF07715">
    <property type="entry name" value="Plug"/>
    <property type="match status" value="1"/>
</dbReference>
<dbReference type="OrthoDB" id="1075473at2"/>
<evidence type="ECO:0000313" key="6">
    <source>
        <dbReference type="EMBL" id="PQJ14761.1"/>
    </source>
</evidence>
<comment type="caution">
    <text evidence="6">The sequence shown here is derived from an EMBL/GenBank/DDBJ whole genome shotgun (WGS) entry which is preliminary data.</text>
</comment>
<dbReference type="Gene3D" id="2.170.130.10">
    <property type="entry name" value="TonB-dependent receptor, plug domain"/>
    <property type="match status" value="1"/>
</dbReference>
<proteinExistence type="predicted"/>
<dbReference type="InterPro" id="IPR036942">
    <property type="entry name" value="Beta-barrel_TonB_sf"/>
</dbReference>
<protein>
    <submittedName>
        <fullName evidence="6">TonB-dependent receptor</fullName>
    </submittedName>
</protein>